<evidence type="ECO:0000256" key="2">
    <source>
        <dbReference type="SAM" id="Phobius"/>
    </source>
</evidence>
<gene>
    <name evidence="4" type="ORF">UFOPK3708_00823</name>
</gene>
<protein>
    <submittedName>
        <fullName evidence="4">Unannotated protein</fullName>
    </submittedName>
</protein>
<dbReference type="Gene3D" id="3.30.70.2390">
    <property type="match status" value="1"/>
</dbReference>
<reference evidence="4" key="1">
    <citation type="submission" date="2020-05" db="EMBL/GenBank/DDBJ databases">
        <authorList>
            <person name="Chiriac C."/>
            <person name="Salcher M."/>
            <person name="Ghai R."/>
            <person name="Kavagutti S V."/>
        </authorList>
    </citation>
    <scope>NUCLEOTIDE SEQUENCE</scope>
</reference>
<evidence type="ECO:0000259" key="3">
    <source>
        <dbReference type="Pfam" id="PF13399"/>
    </source>
</evidence>
<dbReference type="Gene3D" id="3.40.630.190">
    <property type="entry name" value="LCP protein"/>
    <property type="match status" value="1"/>
</dbReference>
<evidence type="ECO:0000313" key="4">
    <source>
        <dbReference type="EMBL" id="CAB4930679.1"/>
    </source>
</evidence>
<keyword evidence="2" id="KW-0472">Membrane</keyword>
<dbReference type="Pfam" id="PF13399">
    <property type="entry name" value="LytR_C"/>
    <property type="match status" value="1"/>
</dbReference>
<organism evidence="4">
    <name type="scientific">freshwater metagenome</name>
    <dbReference type="NCBI Taxonomy" id="449393"/>
    <lineage>
        <taxon>unclassified sequences</taxon>
        <taxon>metagenomes</taxon>
        <taxon>ecological metagenomes</taxon>
    </lineage>
</organism>
<evidence type="ECO:0000256" key="1">
    <source>
        <dbReference type="SAM" id="MobiDB-lite"/>
    </source>
</evidence>
<keyword evidence="2" id="KW-1133">Transmembrane helix</keyword>
<dbReference type="AlphaFoldDB" id="A0A6J7IHX2"/>
<name>A0A6J7IHX2_9ZZZZ</name>
<sequence length="469" mass="48379">MTPEPPPPPSSGTPSSGDEFDFSALVAEHNQTAASKKPQGRRVKEDFENTPSIVSNSRDRASASRWWRLGYPAVVGTLLVIVIPALVFIGLRVILDSSDGQLIKRVTDPAAPGYEAVVEKTPTAIGAVLAADGTLDSAVVFALTSDSSGGVLLIPGSLGIPTNFGMFPLTEVWKADGIDAVAGGVGRVLNLNFTEKFTLSPSDWATLIGPYAPISFNIPDAVRDSKDAVVFPKGTVSLKGEQITLFLTSKSAKDNDLNRLLRNELFWKAWLAKVKSGSAAFPVTTASGVGRFVASVARGQLSISSLPVVPVAAGSPLPGGGPMSMAQEAAALDAVAAIVPFPDGAPGARPRIRVLDGTGKLSNGINAAIMLNAAGGQVDVVGNAKSFGQSTTQIIYFDGTPEATAQKMRNALTMGELVESKQSNSGADMTVILGEDFLAKFGPTSGSAGLSSSSSSSSVASTSSTTARK</sequence>
<feature type="domain" description="LytR/CpsA/Psr regulator C-terminal" evidence="3">
    <location>
        <begin position="351"/>
        <end position="437"/>
    </location>
</feature>
<feature type="region of interest" description="Disordered" evidence="1">
    <location>
        <begin position="445"/>
        <end position="469"/>
    </location>
</feature>
<proteinExistence type="predicted"/>
<accession>A0A6J7IHX2</accession>
<feature type="transmembrane region" description="Helical" evidence="2">
    <location>
        <begin position="69"/>
        <end position="95"/>
    </location>
</feature>
<feature type="region of interest" description="Disordered" evidence="1">
    <location>
        <begin position="1"/>
        <end position="55"/>
    </location>
</feature>
<keyword evidence="2" id="KW-0812">Transmembrane</keyword>
<dbReference type="EMBL" id="CAFBNA010000039">
    <property type="protein sequence ID" value="CAB4930679.1"/>
    <property type="molecule type" value="Genomic_DNA"/>
</dbReference>
<feature type="compositionally biased region" description="Pro residues" evidence="1">
    <location>
        <begin position="1"/>
        <end position="11"/>
    </location>
</feature>
<dbReference type="InterPro" id="IPR027381">
    <property type="entry name" value="LytR/CpsA/Psr_C"/>
</dbReference>